<accession>A0AAN6T467</accession>
<sequence length="212" mass="22956">MASPRTVRGSALFALNHLAGWSPFRLDAFGLVTPIGAEEVATAIGGLQRNWITEYLPLLGSFLVAEDKITAPLPGFKLYNASHGIYVPVGVIAAEVLAVTIGIVANSGLITVAALQGDSYGIANAADIAVSALTRRLMMSKKRRSLNKLVENMQDKTQLEQEALSRDSVPGMPQPSFCKSASHSTVGSQRRNMRRRVYMASCKVQRRLDQLE</sequence>
<proteinExistence type="predicted"/>
<evidence type="ECO:0000313" key="2">
    <source>
        <dbReference type="Proteomes" id="UP001305647"/>
    </source>
</evidence>
<dbReference type="Proteomes" id="UP001305647">
    <property type="component" value="Unassembled WGS sequence"/>
</dbReference>
<keyword evidence="2" id="KW-1185">Reference proteome</keyword>
<organism evidence="1 2">
    <name type="scientific">Parathielavia hyrcaniae</name>
    <dbReference type="NCBI Taxonomy" id="113614"/>
    <lineage>
        <taxon>Eukaryota</taxon>
        <taxon>Fungi</taxon>
        <taxon>Dikarya</taxon>
        <taxon>Ascomycota</taxon>
        <taxon>Pezizomycotina</taxon>
        <taxon>Sordariomycetes</taxon>
        <taxon>Sordariomycetidae</taxon>
        <taxon>Sordariales</taxon>
        <taxon>Chaetomiaceae</taxon>
        <taxon>Parathielavia</taxon>
    </lineage>
</organism>
<dbReference type="EMBL" id="MU863627">
    <property type="protein sequence ID" value="KAK4104143.1"/>
    <property type="molecule type" value="Genomic_DNA"/>
</dbReference>
<name>A0AAN6T467_9PEZI</name>
<comment type="caution">
    <text evidence="1">The sequence shown here is derived from an EMBL/GenBank/DDBJ whole genome shotgun (WGS) entry which is preliminary data.</text>
</comment>
<dbReference type="AlphaFoldDB" id="A0AAN6T467"/>
<reference evidence="1" key="2">
    <citation type="submission" date="2023-05" db="EMBL/GenBank/DDBJ databases">
        <authorList>
            <consortium name="Lawrence Berkeley National Laboratory"/>
            <person name="Steindorff A."/>
            <person name="Hensen N."/>
            <person name="Bonometti L."/>
            <person name="Westerberg I."/>
            <person name="Brannstrom I.O."/>
            <person name="Guillou S."/>
            <person name="Cros-Aarteil S."/>
            <person name="Calhoun S."/>
            <person name="Haridas S."/>
            <person name="Kuo A."/>
            <person name="Mondo S."/>
            <person name="Pangilinan J."/>
            <person name="Riley R."/>
            <person name="Labutti K."/>
            <person name="Andreopoulos B."/>
            <person name="Lipzen A."/>
            <person name="Chen C."/>
            <person name="Yanf M."/>
            <person name="Daum C."/>
            <person name="Ng V."/>
            <person name="Clum A."/>
            <person name="Ohm R."/>
            <person name="Martin F."/>
            <person name="Silar P."/>
            <person name="Natvig D."/>
            <person name="Lalanne C."/>
            <person name="Gautier V."/>
            <person name="Ament-Velasquez S.L."/>
            <person name="Kruys A."/>
            <person name="Hutchinson M.I."/>
            <person name="Powell A.J."/>
            <person name="Barry K."/>
            <person name="Miller A.N."/>
            <person name="Grigoriev I.V."/>
            <person name="Debuchy R."/>
            <person name="Gladieux P."/>
            <person name="Thoren M.H."/>
            <person name="Johannesson H."/>
        </authorList>
    </citation>
    <scope>NUCLEOTIDE SEQUENCE</scope>
    <source>
        <strain evidence="1">CBS 757.83</strain>
    </source>
</reference>
<protein>
    <submittedName>
        <fullName evidence="1">Uncharacterized protein</fullName>
    </submittedName>
</protein>
<evidence type="ECO:0000313" key="1">
    <source>
        <dbReference type="EMBL" id="KAK4104143.1"/>
    </source>
</evidence>
<gene>
    <name evidence="1" type="ORF">N658DRAFT_557108</name>
</gene>
<reference evidence="1" key="1">
    <citation type="journal article" date="2023" name="Mol. Phylogenet. Evol.">
        <title>Genome-scale phylogeny and comparative genomics of the fungal order Sordariales.</title>
        <authorList>
            <person name="Hensen N."/>
            <person name="Bonometti L."/>
            <person name="Westerberg I."/>
            <person name="Brannstrom I.O."/>
            <person name="Guillou S."/>
            <person name="Cros-Aarteil S."/>
            <person name="Calhoun S."/>
            <person name="Haridas S."/>
            <person name="Kuo A."/>
            <person name="Mondo S."/>
            <person name="Pangilinan J."/>
            <person name="Riley R."/>
            <person name="LaButti K."/>
            <person name="Andreopoulos B."/>
            <person name="Lipzen A."/>
            <person name="Chen C."/>
            <person name="Yan M."/>
            <person name="Daum C."/>
            <person name="Ng V."/>
            <person name="Clum A."/>
            <person name="Steindorff A."/>
            <person name="Ohm R.A."/>
            <person name="Martin F."/>
            <person name="Silar P."/>
            <person name="Natvig D.O."/>
            <person name="Lalanne C."/>
            <person name="Gautier V."/>
            <person name="Ament-Velasquez S.L."/>
            <person name="Kruys A."/>
            <person name="Hutchinson M.I."/>
            <person name="Powell A.J."/>
            <person name="Barry K."/>
            <person name="Miller A.N."/>
            <person name="Grigoriev I.V."/>
            <person name="Debuchy R."/>
            <person name="Gladieux P."/>
            <person name="Hiltunen Thoren M."/>
            <person name="Johannesson H."/>
        </authorList>
    </citation>
    <scope>NUCLEOTIDE SEQUENCE</scope>
    <source>
        <strain evidence="1">CBS 757.83</strain>
    </source>
</reference>